<sequence length="102" mass="11676">MCRRSEIESKIYANVCVIDLGYETACHIWQGSNSGTGRGGGYPRMCLNGQTVAVHRVMYVNHNGYVPGKKQIDHKCRNRMCVNPEHLEMVTHKENQRRRDNA</sequence>
<evidence type="ECO:0000313" key="3">
    <source>
        <dbReference type="Proteomes" id="UP000002341"/>
    </source>
</evidence>
<dbReference type="GeneID" id="7874859"/>
<reference evidence="2 3" key="1">
    <citation type="journal article" date="2009" name="Environ. Microbiol.">
        <title>Genome sequences of two novel phages infecting marine roseobacters.</title>
        <authorList>
            <person name="Zhao Y."/>
            <person name="Wang K."/>
            <person name="Jiao N."/>
            <person name="Chen F."/>
        </authorList>
    </citation>
    <scope>NUCLEOTIDE SEQUENCE</scope>
    <source>
        <strain evidence="2">DSS3P2</strain>
    </source>
</reference>
<dbReference type="EMBL" id="FJ591093">
    <property type="protein sequence ID" value="ACL81311.1"/>
    <property type="molecule type" value="Genomic_DNA"/>
</dbReference>
<dbReference type="Gene3D" id="3.90.75.20">
    <property type="match status" value="1"/>
</dbReference>
<evidence type="ECO:0000313" key="2">
    <source>
        <dbReference type="EMBL" id="ACL81311.1"/>
    </source>
</evidence>
<feature type="domain" description="HNH nuclease" evidence="1">
    <location>
        <begin position="53"/>
        <end position="97"/>
    </location>
</feature>
<evidence type="ECO:0000259" key="1">
    <source>
        <dbReference type="Pfam" id="PF13392"/>
    </source>
</evidence>
<dbReference type="InterPro" id="IPR003615">
    <property type="entry name" value="HNH_nuc"/>
</dbReference>
<accession>C4NT45</accession>
<dbReference type="Proteomes" id="UP000002341">
    <property type="component" value="Segment"/>
</dbReference>
<name>C4NT45_9CAUD</name>
<organism evidence="2 3">
    <name type="scientific">Silicibacter phage DSS3phi2</name>
    <dbReference type="NCBI Taxonomy" id="490912"/>
    <lineage>
        <taxon>Viruses</taxon>
        <taxon>Duplodnaviria</taxon>
        <taxon>Heunggongvirae</taxon>
        <taxon>Uroviricota</taxon>
        <taxon>Caudoviricetes</taxon>
        <taxon>Schitoviridae</taxon>
        <taxon>Rhodovirinae</taxon>
        <taxon>Aorunvirus</taxon>
        <taxon>Aorunvirus V12</taxon>
    </lineage>
</organism>
<dbReference type="OrthoDB" id="21336at10239"/>
<protein>
    <submittedName>
        <fullName evidence="2">N4 gp22-like protein</fullName>
    </submittedName>
</protein>
<dbReference type="KEGG" id="vg:7874859"/>
<dbReference type="Pfam" id="PF13392">
    <property type="entry name" value="HNH_3"/>
    <property type="match status" value="1"/>
</dbReference>
<proteinExistence type="predicted"/>
<dbReference type="InterPro" id="IPR044925">
    <property type="entry name" value="His-Me_finger_sf"/>
</dbReference>
<dbReference type="SUPFAM" id="SSF54060">
    <property type="entry name" value="His-Me finger endonucleases"/>
    <property type="match status" value="1"/>
</dbReference>
<dbReference type="RefSeq" id="YP_002899053.1">
    <property type="nucleotide sequence ID" value="NC_012697.1"/>
</dbReference>